<keyword evidence="1" id="KW-0472">Membrane</keyword>
<gene>
    <name evidence="2" type="ORF">TCIL3000_5_4240</name>
</gene>
<dbReference type="EMBL" id="HE575318">
    <property type="protein sequence ID" value="CCC90677.1"/>
    <property type="molecule type" value="Genomic_DNA"/>
</dbReference>
<feature type="transmembrane region" description="Helical" evidence="1">
    <location>
        <begin position="72"/>
        <end position="96"/>
    </location>
</feature>
<dbReference type="AlphaFoldDB" id="G0UM15"/>
<organism evidence="2">
    <name type="scientific">Trypanosoma congolense (strain IL3000)</name>
    <dbReference type="NCBI Taxonomy" id="1068625"/>
    <lineage>
        <taxon>Eukaryota</taxon>
        <taxon>Discoba</taxon>
        <taxon>Euglenozoa</taxon>
        <taxon>Kinetoplastea</taxon>
        <taxon>Metakinetoplastina</taxon>
        <taxon>Trypanosomatida</taxon>
        <taxon>Trypanosomatidae</taxon>
        <taxon>Trypanosoma</taxon>
        <taxon>Nannomonas</taxon>
    </lineage>
</organism>
<reference evidence="2" key="1">
    <citation type="journal article" date="2012" name="Proc. Natl. Acad. Sci. U.S.A.">
        <title>Antigenic diversity is generated by distinct evolutionary mechanisms in African trypanosome species.</title>
        <authorList>
            <person name="Jackson A.P."/>
            <person name="Berry A."/>
            <person name="Aslett M."/>
            <person name="Allison H.C."/>
            <person name="Burton P."/>
            <person name="Vavrova-Anderson J."/>
            <person name="Brown R."/>
            <person name="Browne H."/>
            <person name="Corton N."/>
            <person name="Hauser H."/>
            <person name="Gamble J."/>
            <person name="Gilderthorp R."/>
            <person name="Marcello L."/>
            <person name="McQuillan J."/>
            <person name="Otto T.D."/>
            <person name="Quail M.A."/>
            <person name="Sanders M.J."/>
            <person name="van Tonder A."/>
            <person name="Ginger M.L."/>
            <person name="Field M.C."/>
            <person name="Barry J.D."/>
            <person name="Hertz-Fowler C."/>
            <person name="Berriman M."/>
        </authorList>
    </citation>
    <scope>NUCLEOTIDE SEQUENCE</scope>
    <source>
        <strain evidence="2">IL3000</strain>
    </source>
</reference>
<keyword evidence="1" id="KW-1133">Transmembrane helix</keyword>
<evidence type="ECO:0000256" key="1">
    <source>
        <dbReference type="SAM" id="Phobius"/>
    </source>
</evidence>
<feature type="transmembrane region" description="Helical" evidence="1">
    <location>
        <begin position="6"/>
        <end position="28"/>
    </location>
</feature>
<proteinExistence type="predicted"/>
<protein>
    <submittedName>
        <fullName evidence="2">Uncharacterized protein</fullName>
    </submittedName>
</protein>
<keyword evidence="1" id="KW-0812">Transmembrane</keyword>
<name>G0UM15_TRYCI</name>
<accession>G0UM15</accession>
<evidence type="ECO:0000313" key="2">
    <source>
        <dbReference type="EMBL" id="CCC90677.1"/>
    </source>
</evidence>
<sequence>MHHPNYYFFTLFLSSFLSFNDLSNYFFLVRSNHCSRILGQRYRSKLSLLPQKKKGLQHTIRQPLCVALEGQYFLLFSFLSLLILQIYIVLLSFFSFPRFFIP</sequence>